<feature type="region of interest" description="Disordered" evidence="7">
    <location>
        <begin position="460"/>
        <end position="519"/>
    </location>
</feature>
<evidence type="ECO:0000313" key="9">
    <source>
        <dbReference type="Proteomes" id="UP000184267"/>
    </source>
</evidence>
<evidence type="ECO:0000256" key="5">
    <source>
        <dbReference type="ARBA" id="ARBA00022801"/>
    </source>
</evidence>
<dbReference type="GO" id="GO:0016787">
    <property type="term" value="F:hydrolase activity"/>
    <property type="evidence" value="ECO:0007669"/>
    <property type="project" value="UniProtKB-KW"/>
</dbReference>
<keyword evidence="2 8" id="KW-0255">Endonuclease</keyword>
<name>A0A1M2VGX0_TRAPU</name>
<feature type="region of interest" description="Disordered" evidence="7">
    <location>
        <begin position="401"/>
        <end position="420"/>
    </location>
</feature>
<keyword evidence="3" id="KW-0227">DNA damage</keyword>
<dbReference type="GO" id="GO:0005739">
    <property type="term" value="C:mitochondrion"/>
    <property type="evidence" value="ECO:0007669"/>
    <property type="project" value="TreeGrafter"/>
</dbReference>
<dbReference type="GO" id="GO:0009411">
    <property type="term" value="P:response to UV"/>
    <property type="evidence" value="ECO:0007669"/>
    <property type="project" value="InterPro"/>
</dbReference>
<keyword evidence="6" id="KW-0234">DNA repair</keyword>
<dbReference type="STRING" id="154538.A0A1M2VGX0"/>
<feature type="compositionally biased region" description="Basic residues" evidence="7">
    <location>
        <begin position="91"/>
        <end position="100"/>
    </location>
</feature>
<keyword evidence="5" id="KW-0378">Hydrolase</keyword>
<keyword evidence="9" id="KW-1185">Reference proteome</keyword>
<organism evidence="8 9">
    <name type="scientific">Trametes pubescens</name>
    <name type="common">White-rot fungus</name>
    <dbReference type="NCBI Taxonomy" id="154538"/>
    <lineage>
        <taxon>Eukaryota</taxon>
        <taxon>Fungi</taxon>
        <taxon>Dikarya</taxon>
        <taxon>Basidiomycota</taxon>
        <taxon>Agaricomycotina</taxon>
        <taxon>Agaricomycetes</taxon>
        <taxon>Polyporales</taxon>
        <taxon>Polyporaceae</taxon>
        <taxon>Trametes</taxon>
    </lineage>
</organism>
<evidence type="ECO:0000256" key="4">
    <source>
        <dbReference type="ARBA" id="ARBA00022769"/>
    </source>
</evidence>
<dbReference type="GO" id="GO:0043504">
    <property type="term" value="P:mitochondrial DNA repair"/>
    <property type="evidence" value="ECO:0007669"/>
    <property type="project" value="TreeGrafter"/>
</dbReference>
<dbReference type="AlphaFoldDB" id="A0A1M2VGX0"/>
<dbReference type="GO" id="GO:0004519">
    <property type="term" value="F:endonuclease activity"/>
    <property type="evidence" value="ECO:0007669"/>
    <property type="project" value="UniProtKB-KW"/>
</dbReference>
<dbReference type="InterPro" id="IPR004601">
    <property type="entry name" value="UvdE"/>
</dbReference>
<evidence type="ECO:0000256" key="1">
    <source>
        <dbReference type="ARBA" id="ARBA00022722"/>
    </source>
</evidence>
<feature type="compositionally biased region" description="Low complexity" evidence="7">
    <location>
        <begin position="481"/>
        <end position="498"/>
    </location>
</feature>
<keyword evidence="4" id="KW-0228">DNA excision</keyword>
<evidence type="ECO:0000313" key="8">
    <source>
        <dbReference type="EMBL" id="OJT06819.1"/>
    </source>
</evidence>
<feature type="region of interest" description="Disordered" evidence="7">
    <location>
        <begin position="74"/>
        <end position="100"/>
    </location>
</feature>
<sequence>MEVAMANKRKRAPRKVTTPEPEITGPALVSSPEEARALIRRASPRKKRKVVYTELAIAGEDDAAQESKVDAGFESPLTDLDDDGPAEAKLPKKRQTRKRKVKEPVVYDIPPVETKTTTFKGRLGYACLNTILRATKPEPIFCSRTLRIDTILKPEFGMDYCKELGRKNAEDLARLIQWNEENNIRFLRVSSDLFPFASHGKYGYTLEYAEKELKASLRGWLADDGMFGDKDATIQRFKEVYTTRLSDEIKARLVLENDEMCYNADDLLPICEELDIPIVFDYHHNWIFPSVLPLPELIARINAIWHRKGIKPKQHLSSPCPGAESVMEKRKHADRCYELPPDLPDDMDLMIEAKDKEQAVLHLYRVYGLHPVIHENLRPEKAAKPFPRMVKEEAAAAAVAAGEGAEATPTPRKRAKRAKATLDETADALAVLETGVAEEPKDLEDAVEVEDALVAAPKVAVKPPRKKRTKATAGSAEATDALPAEEGAAAAEGEPGLATKKPSVKKRGRKAKSTPSAEA</sequence>
<dbReference type="OrthoDB" id="541883at2759"/>
<dbReference type="InterPro" id="IPR036237">
    <property type="entry name" value="Xyl_isomerase-like_sf"/>
</dbReference>
<dbReference type="Gene3D" id="3.20.20.150">
    <property type="entry name" value="Divalent-metal-dependent TIM barrel enzymes"/>
    <property type="match status" value="2"/>
</dbReference>
<dbReference type="Pfam" id="PF03851">
    <property type="entry name" value="UvdE"/>
    <property type="match status" value="2"/>
</dbReference>
<feature type="compositionally biased region" description="Basic residues" evidence="7">
    <location>
        <begin position="502"/>
        <end position="512"/>
    </location>
</feature>
<evidence type="ECO:0000256" key="7">
    <source>
        <dbReference type="SAM" id="MobiDB-lite"/>
    </source>
</evidence>
<accession>A0A1M2VGX0</accession>
<dbReference type="SUPFAM" id="SSF51658">
    <property type="entry name" value="Xylose isomerase-like"/>
    <property type="match status" value="1"/>
</dbReference>
<gene>
    <name evidence="8" type="ORF">TRAPUB_2336</name>
</gene>
<dbReference type="OMA" id="HHNWIYP"/>
<evidence type="ECO:0000256" key="6">
    <source>
        <dbReference type="ARBA" id="ARBA00023204"/>
    </source>
</evidence>
<evidence type="ECO:0000256" key="2">
    <source>
        <dbReference type="ARBA" id="ARBA00022759"/>
    </source>
</evidence>
<protein>
    <submittedName>
        <fullName evidence="8">UV-damage endonuclease</fullName>
    </submittedName>
</protein>
<dbReference type="PANTHER" id="PTHR31290:SF5">
    <property type="entry name" value="UV-DAMAGE ENDONUCLEASE"/>
    <property type="match status" value="1"/>
</dbReference>
<dbReference type="Proteomes" id="UP000184267">
    <property type="component" value="Unassembled WGS sequence"/>
</dbReference>
<proteinExistence type="predicted"/>
<dbReference type="GO" id="GO:0006289">
    <property type="term" value="P:nucleotide-excision repair"/>
    <property type="evidence" value="ECO:0007669"/>
    <property type="project" value="InterPro"/>
</dbReference>
<keyword evidence="1" id="KW-0540">Nuclease</keyword>
<dbReference type="NCBIfam" id="TIGR00629">
    <property type="entry name" value="uvde"/>
    <property type="match status" value="1"/>
</dbReference>
<evidence type="ECO:0000256" key="3">
    <source>
        <dbReference type="ARBA" id="ARBA00022763"/>
    </source>
</evidence>
<feature type="region of interest" description="Disordered" evidence="7">
    <location>
        <begin position="1"/>
        <end position="29"/>
    </location>
</feature>
<reference evidence="8 9" key="1">
    <citation type="submission" date="2016-10" db="EMBL/GenBank/DDBJ databases">
        <title>Genome sequence of the basidiomycete white-rot fungus Trametes pubescens.</title>
        <authorList>
            <person name="Makela M.R."/>
            <person name="Granchi Z."/>
            <person name="Peng M."/>
            <person name="De Vries R.P."/>
            <person name="Grigoriev I."/>
            <person name="Riley R."/>
            <person name="Hilden K."/>
        </authorList>
    </citation>
    <scope>NUCLEOTIDE SEQUENCE [LARGE SCALE GENOMIC DNA]</scope>
    <source>
        <strain evidence="8 9">FBCC735</strain>
    </source>
</reference>
<dbReference type="PANTHER" id="PTHR31290">
    <property type="entry name" value="UV-DAMAGE ENDONUCLEASE"/>
    <property type="match status" value="1"/>
</dbReference>
<comment type="caution">
    <text evidence="8">The sequence shown here is derived from an EMBL/GenBank/DDBJ whole genome shotgun (WGS) entry which is preliminary data.</text>
</comment>
<dbReference type="EMBL" id="MNAD01001255">
    <property type="protein sequence ID" value="OJT06819.1"/>
    <property type="molecule type" value="Genomic_DNA"/>
</dbReference>
<dbReference type="GO" id="GO:0005634">
    <property type="term" value="C:nucleus"/>
    <property type="evidence" value="ECO:0007669"/>
    <property type="project" value="TreeGrafter"/>
</dbReference>